<feature type="domain" description="YcaO" evidence="1">
    <location>
        <begin position="60"/>
        <end position="429"/>
    </location>
</feature>
<gene>
    <name evidence="2" type="ORF">DDT54_05005</name>
    <name evidence="3" type="ORF">EH206_12975</name>
</gene>
<accession>A0A2U1UU95</accession>
<organism evidence="2 4">
    <name type="scientific">Brenneria nigrifluens DSM 30175 = ATCC 13028</name>
    <dbReference type="NCBI Taxonomy" id="1121120"/>
    <lineage>
        <taxon>Bacteria</taxon>
        <taxon>Pseudomonadati</taxon>
        <taxon>Pseudomonadota</taxon>
        <taxon>Gammaproteobacteria</taxon>
        <taxon>Enterobacterales</taxon>
        <taxon>Pectobacteriaceae</taxon>
        <taxon>Brenneria</taxon>
    </lineage>
</organism>
<dbReference type="OrthoDB" id="9761274at2"/>
<dbReference type="PANTHER" id="PTHR37809">
    <property type="entry name" value="RIBOSOMAL PROTEIN S12 METHYLTHIOTRANSFERASE ACCESSORY FACTOR YCAO"/>
    <property type="match status" value="1"/>
</dbReference>
<keyword evidence="2" id="KW-0808">Transferase</keyword>
<dbReference type="PROSITE" id="PS51664">
    <property type="entry name" value="YCAO"/>
    <property type="match status" value="1"/>
</dbReference>
<sequence length="587" mass="65421">MSQTFIPGKDAALEDSIARFQQQLQDLGFDIEEASWLNPVPHVWSVHIRDRDCPLCFTNGKGASKKAALASALGEYFERLSTNYFFADFYLGKTIAQSEFVHYPDEKWFAITPDNTLPEGILDARLREFYDPEQALGASDLIDLQSGNAGRGICALPFIRQRDLQKVYIPMNIIGNLYVSNGMSAGNTASEARVQGLSEVFERSIKNRIIAQSISLPAIPQAVLNRYPGVVEAIATLEKEGFPIFAYDASLGGQYPVICVVLFNPANGTCFASFGAHPDFGVALERTVTELLQGRGLKDLDVFTPPTFDLDEVAEHANLETHFIDSSGLISWDMFKNQADYPFVDWSFSGTTEEEFATLMAIFQREDKDVYIADYQHLSVYACRILVPGMSDIYPADDLLLANNAMGAHLRDTLLALPDSRWEKADYLALLQQLDDEGFDDFTRVRELLGIATGKDNAWFTLRIGELKSMLALAGGDLEQALIWAEWTQDFNGSVFPAPRANYYRCLQTLLQLALEPQRNPADYYHAFVSMYGRETVDAAGAAIAGEQSFHGLFTIDDAFAALPAHRSLLAAYEKLQRAKSRYRQVN</sequence>
<dbReference type="AlphaFoldDB" id="A0A2U1UU95"/>
<reference evidence="2 4" key="1">
    <citation type="submission" date="2018-04" db="EMBL/GenBank/DDBJ databases">
        <title>Brenneria corticis sp.nov.</title>
        <authorList>
            <person name="Li Y."/>
        </authorList>
    </citation>
    <scope>NUCLEOTIDE SEQUENCE [LARGE SCALE GENOMIC DNA]</scope>
    <source>
        <strain evidence="2 4">LMG 2694</strain>
    </source>
</reference>
<proteinExistence type="predicted"/>
<dbReference type="Gene3D" id="3.30.160.660">
    <property type="match status" value="1"/>
</dbReference>
<dbReference type="Pfam" id="PF18381">
    <property type="entry name" value="YcaO_C"/>
    <property type="match status" value="1"/>
</dbReference>
<dbReference type="Proteomes" id="UP000303847">
    <property type="component" value="Chromosome"/>
</dbReference>
<dbReference type="Proteomes" id="UP000295985">
    <property type="component" value="Unassembled WGS sequence"/>
</dbReference>
<reference evidence="3 5" key="2">
    <citation type="submission" date="2018-11" db="EMBL/GenBank/DDBJ databases">
        <title>Genome sequences of Brenneria nigrifluens and Brenneria rubrifaciens.</title>
        <authorList>
            <person name="Poret-Peterson A.T."/>
            <person name="McClean A.E."/>
            <person name="Kluepfel D.A."/>
        </authorList>
    </citation>
    <scope>NUCLEOTIDE SEQUENCE [LARGE SCALE GENOMIC DNA]</scope>
    <source>
        <strain evidence="3 5">ATCC 13028</strain>
    </source>
</reference>
<dbReference type="PANTHER" id="PTHR37809:SF1">
    <property type="entry name" value="RIBOSOMAL PROTEIN S12 METHYLTHIOTRANSFERASE ACCESSORY FACTOR YCAO"/>
    <property type="match status" value="1"/>
</dbReference>
<protein>
    <submittedName>
        <fullName evidence="2">30S ribosomal protein S12 methylthiotransferase accessory protein YcaO</fullName>
    </submittedName>
</protein>
<evidence type="ECO:0000313" key="5">
    <source>
        <dbReference type="Proteomes" id="UP000303847"/>
    </source>
</evidence>
<name>A0A2U1UU95_9GAMM</name>
<keyword evidence="5" id="KW-1185">Reference proteome</keyword>
<dbReference type="Gene3D" id="3.30.1330.230">
    <property type="match status" value="1"/>
</dbReference>
<evidence type="ECO:0000259" key="1">
    <source>
        <dbReference type="PROSITE" id="PS51664"/>
    </source>
</evidence>
<evidence type="ECO:0000313" key="2">
    <source>
        <dbReference type="EMBL" id="PWC25259.1"/>
    </source>
</evidence>
<dbReference type="NCBIfam" id="NF040716">
    <property type="entry name" value="YcaO_for_S12"/>
    <property type="match status" value="1"/>
</dbReference>
<dbReference type="Pfam" id="PF02624">
    <property type="entry name" value="YcaO"/>
    <property type="match status" value="1"/>
</dbReference>
<evidence type="ECO:0000313" key="3">
    <source>
        <dbReference type="EMBL" id="QCR05015.1"/>
    </source>
</evidence>
<keyword evidence="2" id="KW-0689">Ribosomal protein</keyword>
<dbReference type="NCBIfam" id="TIGR00702">
    <property type="entry name" value="YcaO-type kinase domain"/>
    <property type="match status" value="1"/>
</dbReference>
<dbReference type="InterPro" id="IPR041080">
    <property type="entry name" value="YcaO_C"/>
</dbReference>
<dbReference type="InterPro" id="IPR003776">
    <property type="entry name" value="YcaO-like_dom"/>
</dbReference>
<dbReference type="RefSeq" id="WP_009113221.1">
    <property type="nucleotide sequence ID" value="NZ_CP034036.1"/>
</dbReference>
<evidence type="ECO:0000313" key="4">
    <source>
        <dbReference type="Proteomes" id="UP000295985"/>
    </source>
</evidence>
<keyword evidence="2" id="KW-0687">Ribonucleoprotein</keyword>
<dbReference type="EMBL" id="CP034036">
    <property type="protein sequence ID" value="QCR05015.1"/>
    <property type="molecule type" value="Genomic_DNA"/>
</dbReference>
<dbReference type="EMBL" id="QDKK01000004">
    <property type="protein sequence ID" value="PWC25259.1"/>
    <property type="molecule type" value="Genomic_DNA"/>
</dbReference>
<dbReference type="GO" id="GO:0005840">
    <property type="term" value="C:ribosome"/>
    <property type="evidence" value="ECO:0007669"/>
    <property type="project" value="UniProtKB-KW"/>
</dbReference>
<dbReference type="GO" id="GO:0016740">
    <property type="term" value="F:transferase activity"/>
    <property type="evidence" value="ECO:0007669"/>
    <property type="project" value="UniProtKB-KW"/>
</dbReference>